<comment type="catalytic activity">
    <reaction evidence="9">
        <text>harderoheme III + H2O2 + H(+) = heme b + CO2 + 2 H2O</text>
        <dbReference type="Rhea" id="RHEA:57944"/>
        <dbReference type="ChEBI" id="CHEBI:15377"/>
        <dbReference type="ChEBI" id="CHEBI:15378"/>
        <dbReference type="ChEBI" id="CHEBI:16240"/>
        <dbReference type="ChEBI" id="CHEBI:16526"/>
        <dbReference type="ChEBI" id="CHEBI:60344"/>
        <dbReference type="ChEBI" id="CHEBI:142463"/>
    </reaction>
</comment>
<dbReference type="EMBL" id="JAEIOT010000007">
    <property type="protein sequence ID" value="MBI9000602.1"/>
    <property type="molecule type" value="Genomic_DNA"/>
</dbReference>
<dbReference type="SUPFAM" id="SSF54909">
    <property type="entry name" value="Dimeric alpha+beta barrel"/>
    <property type="match status" value="1"/>
</dbReference>
<dbReference type="EC" id="1.3.98.5" evidence="8 9"/>
<organism evidence="11 12">
    <name type="scientific">Corynebacterium marambiense</name>
    <dbReference type="NCBI Taxonomy" id="2765364"/>
    <lineage>
        <taxon>Bacteria</taxon>
        <taxon>Bacillati</taxon>
        <taxon>Actinomycetota</taxon>
        <taxon>Actinomycetes</taxon>
        <taxon>Mycobacteriales</taxon>
        <taxon>Corynebacteriaceae</taxon>
        <taxon>Corynebacterium</taxon>
    </lineage>
</organism>
<dbReference type="PANTHER" id="PTHR36843:SF1">
    <property type="entry name" value="COPROHEME DECARBOXYLASE"/>
    <property type="match status" value="1"/>
</dbReference>
<sequence length="266" mass="31168">METSGRRRRTPRCRRLPEAPLQGPPHHERNLNTVAQRKDFEKLNSMQQYSQFAAFRIIPGALGDDRTQAIADTREFFRGLGEGPVTVRGIYDISGLRAEADVMIWWHSEEIEDIQRAYNDFRRTTTLGRCTEAFWTGTALHRPAEFNKSHLPSFIMGEEPGRWISVYPFVRSYDWYLLDDAERRKILVEHGMAARDFPDVRANTVPAFSLGDYEWILAFEAPEMHRIVDLMYRMRYTEARRHVREEIPFFSGRRVDDVEEIIAVMP</sequence>
<name>A0ABS0VV16_9CORY</name>
<dbReference type="Proteomes" id="UP000625574">
    <property type="component" value="Unassembled WGS sequence"/>
</dbReference>
<keyword evidence="12" id="KW-1185">Reference proteome</keyword>
<keyword evidence="9" id="KW-0560">Oxidoreductase</keyword>
<feature type="region of interest" description="Disordered" evidence="10">
    <location>
        <begin position="1"/>
        <end position="30"/>
    </location>
</feature>
<accession>A0ABS0VV16</accession>
<keyword evidence="4 9" id="KW-0408">Iron</keyword>
<comment type="function">
    <text evidence="9">Involved in coproporphyrin-dependent heme b biosynthesis. Catalyzes the decarboxylation of Fe-coproporphyrin III (coproheme) to heme b (protoheme IX), the last step of the pathway. The reaction occurs in a stepwise manner with a three-propionate intermediate.</text>
</comment>
<evidence type="ECO:0000256" key="5">
    <source>
        <dbReference type="ARBA" id="ARBA00029882"/>
    </source>
</evidence>
<keyword evidence="3 9" id="KW-0479">Metal-binding</keyword>
<evidence type="ECO:0000256" key="2">
    <source>
        <dbReference type="ARBA" id="ARBA00022617"/>
    </source>
</evidence>
<keyword evidence="9" id="KW-0350">Heme biosynthesis</keyword>
<comment type="cofactor">
    <cofactor evidence="9">
        <name>Fe-coproporphyrin III</name>
        <dbReference type="ChEBI" id="CHEBI:68438"/>
    </cofactor>
    <text evidence="9">Fe-coproporphyrin III acts as both substrate and redox cofactor.</text>
</comment>
<feature type="active site" evidence="9">
    <location>
        <position position="167"/>
    </location>
</feature>
<dbReference type="Pfam" id="PF06778">
    <property type="entry name" value="Chlor_dismutase"/>
    <property type="match status" value="1"/>
</dbReference>
<comment type="catalytic activity">
    <reaction evidence="9">
        <text>Fe-coproporphyrin III + H2O2 + H(+) = harderoheme III + CO2 + 2 H2O</text>
        <dbReference type="Rhea" id="RHEA:57940"/>
        <dbReference type="ChEBI" id="CHEBI:15377"/>
        <dbReference type="ChEBI" id="CHEBI:15378"/>
        <dbReference type="ChEBI" id="CHEBI:16240"/>
        <dbReference type="ChEBI" id="CHEBI:16526"/>
        <dbReference type="ChEBI" id="CHEBI:68438"/>
        <dbReference type="ChEBI" id="CHEBI:142463"/>
    </reaction>
</comment>
<keyword evidence="2 9" id="KW-0349">Heme</keyword>
<evidence type="ECO:0000256" key="1">
    <source>
        <dbReference type="ARBA" id="ARBA00014413"/>
    </source>
</evidence>
<evidence type="ECO:0000256" key="9">
    <source>
        <dbReference type="HAMAP-Rule" id="MF_02244"/>
    </source>
</evidence>
<evidence type="ECO:0000256" key="10">
    <source>
        <dbReference type="SAM" id="MobiDB-lite"/>
    </source>
</evidence>
<feature type="binding site" description="axial binding residue" evidence="9">
    <location>
        <position position="190"/>
    </location>
    <ligand>
        <name>Fe-coproporphyrin III</name>
        <dbReference type="ChEBI" id="CHEBI:68438"/>
    </ligand>
    <ligandPart>
        <name>Fe</name>
        <dbReference type="ChEBI" id="CHEBI:18248"/>
    </ligandPart>
</feature>
<dbReference type="Gene3D" id="3.30.70.1030">
    <property type="entry name" value="Apc35880, domain 1"/>
    <property type="match status" value="2"/>
</dbReference>
<gene>
    <name evidence="9" type="primary">chdC</name>
    <name evidence="11" type="ORF">JDV76_06450</name>
</gene>
<dbReference type="NCBIfam" id="NF042928">
    <property type="entry name" value="HemQ_actino"/>
    <property type="match status" value="1"/>
</dbReference>
<reference evidence="11 12" key="1">
    <citation type="submission" date="2020-12" db="EMBL/GenBank/DDBJ databases">
        <title>Genome public.</title>
        <authorList>
            <person name="Sun Q."/>
        </authorList>
    </citation>
    <scope>NUCLEOTIDE SEQUENCE [LARGE SCALE GENOMIC DNA]</scope>
    <source>
        <strain evidence="11 12">CCM 8864</strain>
    </source>
</reference>
<dbReference type="HAMAP" id="MF_02244">
    <property type="entry name" value="Coproheme_decarbox_2"/>
    <property type="match status" value="1"/>
</dbReference>
<feature type="compositionally biased region" description="Basic residues" evidence="10">
    <location>
        <begin position="1"/>
        <end position="14"/>
    </location>
</feature>
<comment type="similarity">
    <text evidence="9">Belongs to the ChdC family. Type 2 subfamily.</text>
</comment>
<dbReference type="InterPro" id="IPR011008">
    <property type="entry name" value="Dimeric_a/b-barrel"/>
</dbReference>
<evidence type="ECO:0000256" key="3">
    <source>
        <dbReference type="ARBA" id="ARBA00022723"/>
    </source>
</evidence>
<dbReference type="PANTHER" id="PTHR36843">
    <property type="entry name" value="HEME-DEPENDENT PEROXIDASE YWFI-RELATED"/>
    <property type="match status" value="1"/>
</dbReference>
<evidence type="ECO:0000256" key="6">
    <source>
        <dbReference type="ARBA" id="ARBA00030236"/>
    </source>
</evidence>
<comment type="catalytic activity">
    <reaction evidence="7">
        <text>Fe-coproporphyrin III + 2 H2O2 + 2 H(+) = heme b + 2 CO2 + 4 H2O</text>
        <dbReference type="Rhea" id="RHEA:56516"/>
        <dbReference type="ChEBI" id="CHEBI:15377"/>
        <dbReference type="ChEBI" id="CHEBI:15378"/>
        <dbReference type="ChEBI" id="CHEBI:16240"/>
        <dbReference type="ChEBI" id="CHEBI:16526"/>
        <dbReference type="ChEBI" id="CHEBI:60344"/>
        <dbReference type="ChEBI" id="CHEBI:68438"/>
        <dbReference type="EC" id="1.3.98.5"/>
    </reaction>
    <physiologicalReaction direction="left-to-right" evidence="7">
        <dbReference type="Rhea" id="RHEA:56517"/>
    </physiologicalReaction>
</comment>
<evidence type="ECO:0000256" key="7">
    <source>
        <dbReference type="ARBA" id="ARBA00049896"/>
    </source>
</evidence>
<comment type="pathway">
    <text evidence="9">Porphyrin-containing compound metabolism; protoheme biosynthesis.</text>
</comment>
<evidence type="ECO:0000256" key="8">
    <source>
        <dbReference type="ARBA" id="ARBA00050019"/>
    </source>
</evidence>
<protein>
    <recommendedName>
        <fullName evidence="1 9">Coproheme decarboxylase</fullName>
        <ecNumber evidence="8 9">1.3.98.5</ecNumber>
    </recommendedName>
    <alternativeName>
        <fullName evidence="5 9">Coproheme III oxidative decarboxylase</fullName>
    </alternativeName>
    <alternativeName>
        <fullName evidence="6 9">Hydrogen peroxide-dependent heme synthase</fullName>
    </alternativeName>
</protein>
<evidence type="ECO:0000313" key="11">
    <source>
        <dbReference type="EMBL" id="MBI9000602.1"/>
    </source>
</evidence>
<evidence type="ECO:0000313" key="12">
    <source>
        <dbReference type="Proteomes" id="UP000625574"/>
    </source>
</evidence>
<dbReference type="InterPro" id="IPR010644">
    <property type="entry name" value="ChdC/CLD"/>
</dbReference>
<comment type="caution">
    <text evidence="11">The sequence shown here is derived from an EMBL/GenBank/DDBJ whole genome shotgun (WGS) entry which is preliminary data.</text>
</comment>
<proteinExistence type="inferred from homology"/>
<evidence type="ECO:0000256" key="4">
    <source>
        <dbReference type="ARBA" id="ARBA00023004"/>
    </source>
</evidence>